<organism evidence="1 2">
    <name type="scientific">Alteromonas mediterranea</name>
    <dbReference type="NCBI Taxonomy" id="314275"/>
    <lineage>
        <taxon>Bacteria</taxon>
        <taxon>Pseudomonadati</taxon>
        <taxon>Pseudomonadota</taxon>
        <taxon>Gammaproteobacteria</taxon>
        <taxon>Alteromonadales</taxon>
        <taxon>Alteromonadaceae</taxon>
        <taxon>Alteromonas/Salinimonas group</taxon>
        <taxon>Alteromonas</taxon>
    </lineage>
</organism>
<dbReference type="EMBL" id="CP018025">
    <property type="protein sequence ID" value="APD92380.1"/>
    <property type="molecule type" value="Genomic_DNA"/>
</dbReference>
<accession>A0AAC9JEL5</accession>
<dbReference type="Proteomes" id="UP000182101">
    <property type="component" value="Plasmid pAMCP48-600"/>
</dbReference>
<evidence type="ECO:0000313" key="1">
    <source>
        <dbReference type="EMBL" id="APD92380.1"/>
    </source>
</evidence>
<gene>
    <name evidence="1" type="ORF">BM524_20990</name>
</gene>
<evidence type="ECO:0000313" key="2">
    <source>
        <dbReference type="Proteomes" id="UP000182101"/>
    </source>
</evidence>
<proteinExistence type="predicted"/>
<reference evidence="1 2" key="1">
    <citation type="submission" date="2016-11" db="EMBL/GenBank/DDBJ databases">
        <title>Networking in microbes: conjugative elements and plasmids in the genus Alteromonas.</title>
        <authorList>
            <person name="Lopez-Perez M."/>
            <person name="Ramon-Marco N."/>
            <person name="Rodriguez-Valera F."/>
        </authorList>
    </citation>
    <scope>NUCLEOTIDE SEQUENCE [LARGE SCALE GENOMIC DNA]</scope>
    <source>
        <strain evidence="1 2">CP48</strain>
        <plasmid evidence="2">pamcp48-600</plasmid>
    </source>
</reference>
<dbReference type="AlphaFoldDB" id="A0AAC9JEL5"/>
<protein>
    <submittedName>
        <fullName evidence="1">Uncharacterized protein</fullName>
    </submittedName>
</protein>
<keyword evidence="1" id="KW-0614">Plasmid</keyword>
<geneLocation type="plasmid" evidence="2">
    <name>pamcp48-600</name>
</geneLocation>
<dbReference type="RefSeq" id="WP_071960994.1">
    <property type="nucleotide sequence ID" value="NZ_CP018025.1"/>
</dbReference>
<name>A0AAC9JEL5_9ALTE</name>
<sequence length="126" mass="14083">MSRTVTLFDFLLTHANILSLGQDGRAKLASKEIEHQMRDLLLSLFDTPHSLVSSALCSAPVVPRSTYQVSQLTNKQHPEWLVLDSDDGQVCIPIMEFFNAFHDQELPNHGVEDAPLNSKEEEPVLA</sequence>